<gene>
    <name evidence="2" type="ORF">P691DRAFT_762584</name>
</gene>
<dbReference type="EMBL" id="MU151307">
    <property type="protein sequence ID" value="KAF9445347.1"/>
    <property type="molecule type" value="Genomic_DNA"/>
</dbReference>
<feature type="signal peptide" evidence="1">
    <location>
        <begin position="1"/>
        <end position="20"/>
    </location>
</feature>
<evidence type="ECO:0000313" key="2">
    <source>
        <dbReference type="EMBL" id="KAF9445347.1"/>
    </source>
</evidence>
<sequence length="168" mass="18609">MFSRYLPLMFFTSLVSLGSALSSSADAAEKLAPGSYKIVNPVSGTWARNLPGGHQGPWLTTITMANYSRFSSVYQTWEVTAYEEGYKIINEGTRNSAFSLGQTNGQVDGFSDGFTKWYIEAAGGSGYRIHYPNKDLIWTVEHEELLGDIIVLEPSHGNDGQVFNFDQF</sequence>
<proteinExistence type="predicted"/>
<name>A0A9P5X8K8_9AGAR</name>
<dbReference type="AlphaFoldDB" id="A0A9P5X8K8"/>
<dbReference type="Proteomes" id="UP000807342">
    <property type="component" value="Unassembled WGS sequence"/>
</dbReference>
<dbReference type="Gene3D" id="2.80.10.50">
    <property type="match status" value="1"/>
</dbReference>
<keyword evidence="1" id="KW-0732">Signal</keyword>
<comment type="caution">
    <text evidence="2">The sequence shown here is derived from an EMBL/GenBank/DDBJ whole genome shotgun (WGS) entry which is preliminary data.</text>
</comment>
<evidence type="ECO:0000313" key="3">
    <source>
        <dbReference type="Proteomes" id="UP000807342"/>
    </source>
</evidence>
<feature type="chain" id="PRO_5040419045" evidence="1">
    <location>
        <begin position="21"/>
        <end position="168"/>
    </location>
</feature>
<evidence type="ECO:0000256" key="1">
    <source>
        <dbReference type="SAM" id="SignalP"/>
    </source>
</evidence>
<dbReference type="OrthoDB" id="3030470at2759"/>
<accession>A0A9P5X8K8</accession>
<dbReference type="SUPFAM" id="SSF50370">
    <property type="entry name" value="Ricin B-like lectins"/>
    <property type="match status" value="1"/>
</dbReference>
<dbReference type="InterPro" id="IPR035992">
    <property type="entry name" value="Ricin_B-like_lectins"/>
</dbReference>
<protein>
    <submittedName>
        <fullName evidence="2">Uncharacterized protein</fullName>
    </submittedName>
</protein>
<organism evidence="2 3">
    <name type="scientific">Macrolepiota fuliginosa MF-IS2</name>
    <dbReference type="NCBI Taxonomy" id="1400762"/>
    <lineage>
        <taxon>Eukaryota</taxon>
        <taxon>Fungi</taxon>
        <taxon>Dikarya</taxon>
        <taxon>Basidiomycota</taxon>
        <taxon>Agaricomycotina</taxon>
        <taxon>Agaricomycetes</taxon>
        <taxon>Agaricomycetidae</taxon>
        <taxon>Agaricales</taxon>
        <taxon>Agaricineae</taxon>
        <taxon>Agaricaceae</taxon>
        <taxon>Macrolepiota</taxon>
    </lineage>
</organism>
<reference evidence="2" key="1">
    <citation type="submission" date="2020-11" db="EMBL/GenBank/DDBJ databases">
        <authorList>
            <consortium name="DOE Joint Genome Institute"/>
            <person name="Ahrendt S."/>
            <person name="Riley R."/>
            <person name="Andreopoulos W."/>
            <person name="Labutti K."/>
            <person name="Pangilinan J."/>
            <person name="Ruiz-Duenas F.J."/>
            <person name="Barrasa J.M."/>
            <person name="Sanchez-Garcia M."/>
            <person name="Camarero S."/>
            <person name="Miyauchi S."/>
            <person name="Serrano A."/>
            <person name="Linde D."/>
            <person name="Babiker R."/>
            <person name="Drula E."/>
            <person name="Ayuso-Fernandez I."/>
            <person name="Pacheco R."/>
            <person name="Padilla G."/>
            <person name="Ferreira P."/>
            <person name="Barriuso J."/>
            <person name="Kellner H."/>
            <person name="Castanera R."/>
            <person name="Alfaro M."/>
            <person name="Ramirez L."/>
            <person name="Pisabarro A.G."/>
            <person name="Kuo A."/>
            <person name="Tritt A."/>
            <person name="Lipzen A."/>
            <person name="He G."/>
            <person name="Yan M."/>
            <person name="Ng V."/>
            <person name="Cullen D."/>
            <person name="Martin F."/>
            <person name="Rosso M.-N."/>
            <person name="Henrissat B."/>
            <person name="Hibbett D."/>
            <person name="Martinez A.T."/>
            <person name="Grigoriev I.V."/>
        </authorList>
    </citation>
    <scope>NUCLEOTIDE SEQUENCE</scope>
    <source>
        <strain evidence="2">MF-IS2</strain>
    </source>
</reference>
<keyword evidence="3" id="KW-1185">Reference proteome</keyword>
<dbReference type="CDD" id="cd23714">
    <property type="entry name" value="beta-trefoil_Ricin_MtaL"/>
    <property type="match status" value="1"/>
</dbReference>